<feature type="domain" description="Ricin B lectin" evidence="18">
    <location>
        <begin position="613"/>
        <end position="752"/>
    </location>
</feature>
<dbReference type="Pfam" id="PF00652">
    <property type="entry name" value="Ricin_B_lectin"/>
    <property type="match status" value="1"/>
</dbReference>
<keyword evidence="14 16" id="KW-1015">Disulfide bond</keyword>
<dbReference type="SMART" id="SM00458">
    <property type="entry name" value="RICIN"/>
    <property type="match status" value="1"/>
</dbReference>
<dbReference type="SUPFAM" id="SSF53448">
    <property type="entry name" value="Nucleotide-diphospho-sugar transferases"/>
    <property type="match status" value="1"/>
</dbReference>
<dbReference type="Gene3D" id="3.90.550.10">
    <property type="entry name" value="Spore Coat Polysaccharide Biosynthesis Protein SpsA, Chain A"/>
    <property type="match status" value="1"/>
</dbReference>
<dbReference type="CDD" id="cd02510">
    <property type="entry name" value="pp-GalNAc-T"/>
    <property type="match status" value="1"/>
</dbReference>
<keyword evidence="10" id="KW-0735">Signal-anchor</keyword>
<dbReference type="InterPro" id="IPR045885">
    <property type="entry name" value="GalNAc-T"/>
</dbReference>
<keyword evidence="12 16" id="KW-0333">Golgi apparatus</keyword>
<dbReference type="GO" id="GO:0000139">
    <property type="term" value="C:Golgi membrane"/>
    <property type="evidence" value="ECO:0007669"/>
    <property type="project" value="UniProtKB-SubCell"/>
</dbReference>
<evidence type="ECO:0000256" key="9">
    <source>
        <dbReference type="ARBA" id="ARBA00022734"/>
    </source>
</evidence>
<dbReference type="InterPro" id="IPR035992">
    <property type="entry name" value="Ricin_B-like_lectins"/>
</dbReference>
<evidence type="ECO:0000313" key="19">
    <source>
        <dbReference type="EMBL" id="CAB1458412.1"/>
    </source>
</evidence>
<evidence type="ECO:0000256" key="10">
    <source>
        <dbReference type="ARBA" id="ARBA00022968"/>
    </source>
</evidence>
<keyword evidence="15 16" id="KW-0464">Manganese</keyword>
<keyword evidence="8 16" id="KW-0812">Transmembrane</keyword>
<dbReference type="Proteomes" id="UP001153269">
    <property type="component" value="Unassembled WGS sequence"/>
</dbReference>
<dbReference type="EMBL" id="CADEAL010004387">
    <property type="protein sequence ID" value="CAB1458412.1"/>
    <property type="molecule type" value="Genomic_DNA"/>
</dbReference>
<dbReference type="FunFam" id="3.90.550.10:FF:000416">
    <property type="entry name" value="Polypeptide N-acetylgalactosaminyltransferase"/>
    <property type="match status" value="1"/>
</dbReference>
<dbReference type="PANTHER" id="PTHR11675">
    <property type="entry name" value="N-ACETYLGALACTOSAMINYLTRANSFERASE"/>
    <property type="match status" value="1"/>
</dbReference>
<comment type="subcellular location">
    <subcellularLocation>
        <location evidence="2 16">Golgi apparatus membrane</location>
        <topology evidence="2 16">Single-pass type II membrane protein</topology>
    </subcellularLocation>
</comment>
<evidence type="ECO:0000256" key="6">
    <source>
        <dbReference type="ARBA" id="ARBA00022676"/>
    </source>
</evidence>
<keyword evidence="9 16" id="KW-0430">Lectin</keyword>
<reference evidence="19" key="1">
    <citation type="submission" date="2020-03" db="EMBL/GenBank/DDBJ databases">
        <authorList>
            <person name="Weist P."/>
        </authorList>
    </citation>
    <scope>NUCLEOTIDE SEQUENCE</scope>
</reference>
<accession>A0A9N7W068</accession>
<evidence type="ECO:0000256" key="16">
    <source>
        <dbReference type="RuleBase" id="RU361242"/>
    </source>
</evidence>
<evidence type="ECO:0000256" key="13">
    <source>
        <dbReference type="ARBA" id="ARBA00023136"/>
    </source>
</evidence>
<name>A0A9N7W068_PLEPL</name>
<keyword evidence="20" id="KW-1185">Reference proteome</keyword>
<keyword evidence="6 16" id="KW-0328">Glycosyltransferase</keyword>
<keyword evidence="13 16" id="KW-0472">Membrane</keyword>
<dbReference type="InterPro" id="IPR001173">
    <property type="entry name" value="Glyco_trans_2-like"/>
</dbReference>
<evidence type="ECO:0000256" key="5">
    <source>
        <dbReference type="ARBA" id="ARBA00012644"/>
    </source>
</evidence>
<dbReference type="GO" id="GO:0006493">
    <property type="term" value="P:protein O-linked glycosylation"/>
    <property type="evidence" value="ECO:0007669"/>
    <property type="project" value="TreeGrafter"/>
</dbReference>
<dbReference type="GO" id="GO:0030246">
    <property type="term" value="F:carbohydrate binding"/>
    <property type="evidence" value="ECO:0007669"/>
    <property type="project" value="UniProtKB-KW"/>
</dbReference>
<evidence type="ECO:0000256" key="17">
    <source>
        <dbReference type="SAM" id="MobiDB-lite"/>
    </source>
</evidence>
<dbReference type="PROSITE" id="PS50231">
    <property type="entry name" value="RICIN_B_LECTIN"/>
    <property type="match status" value="1"/>
</dbReference>
<sequence>MLVLRHPQKRKGIGWWNAGLDPGPSQCDGNIWECSLCAALERRENGPSSTLSAYKHISTRSQESGAGFRTRGMSWMKGSSLRTSTTEVKVEAVLGSSAGLSSEFHCALPSMRLCRAATRRRMLGLWLLLLGFALVTLALSDLLNRDKSPSHQNPGPPRRPLQRSPSPPDLEVIVDSRDPALELGVDLSPIKSFQEDQLLFVPMASAQGTRSAPQKKGSYKVLLPGAYKDNSAPEPPTHDELGQVLRLHLVGVERETEVAAVMKYGFNEVASERISLHRGLPETRHPGCLGEQYSETLPSASVVICFHDEAWSTLLRTVHSVLNTAPKQHLHEVLLVDDLSQQGHLKTVLSEYVSHLDGVRLIRSTRRLGVGGCRTLGAARATAEVLVFMDSHCECQKGWLEPLLERVAQDRTRVVSPIMDVIDWQTFQYNATQWPVRGVFDWKLDFFWESNLPLQDKDPDSALQPLRSPALGGGVVAIDRYFFQKIGAYDPGMLLWGAEQIELSIRVWSCGGSMEVVPCSRVAHLEHHHLPYRFPDQELLQRNKIRIADTWMDTYRKIFYRRDTLAHFIRQSESPNITERLRLKRSLGCRNFHWYLTAVYPQLYIPQDRPALSGELYNVGTGSCADFPRGRGAQGGPMKTAPCSGTGSQHCDLNSEGEVRWGPMGALCLDSDGERVVLSPCPTHRSSTSRLQWKFMKLSGQLIHQQSQLCLEAVKEGEPPQSSPREVNTHLSTGGLLLRPCTHHPEQQWHFEQLVAPKGE</sequence>
<evidence type="ECO:0000256" key="3">
    <source>
        <dbReference type="ARBA" id="ARBA00004922"/>
    </source>
</evidence>
<evidence type="ECO:0000256" key="2">
    <source>
        <dbReference type="ARBA" id="ARBA00004323"/>
    </source>
</evidence>
<evidence type="ECO:0000256" key="15">
    <source>
        <dbReference type="ARBA" id="ARBA00023211"/>
    </source>
</evidence>
<proteinExistence type="inferred from homology"/>
<dbReference type="Gene3D" id="2.80.10.50">
    <property type="match status" value="1"/>
</dbReference>
<comment type="pathway">
    <text evidence="3 16">Protein modification; protein glycosylation.</text>
</comment>
<feature type="transmembrane region" description="Helical" evidence="16">
    <location>
        <begin position="122"/>
        <end position="143"/>
    </location>
</feature>
<evidence type="ECO:0000256" key="1">
    <source>
        <dbReference type="ARBA" id="ARBA00001936"/>
    </source>
</evidence>
<dbReference type="InterPro" id="IPR027791">
    <property type="entry name" value="Galactosyl_T_C"/>
</dbReference>
<evidence type="ECO:0000256" key="8">
    <source>
        <dbReference type="ARBA" id="ARBA00022692"/>
    </source>
</evidence>
<dbReference type="AlphaFoldDB" id="A0A9N7W068"/>
<dbReference type="InterPro" id="IPR029044">
    <property type="entry name" value="Nucleotide-diphossugar_trans"/>
</dbReference>
<comment type="cofactor">
    <cofactor evidence="1 16">
        <name>Mn(2+)</name>
        <dbReference type="ChEBI" id="CHEBI:29035"/>
    </cofactor>
</comment>
<dbReference type="GO" id="GO:0004653">
    <property type="term" value="F:polypeptide N-acetylgalactosaminyltransferase activity"/>
    <property type="evidence" value="ECO:0007669"/>
    <property type="project" value="TreeGrafter"/>
</dbReference>
<dbReference type="Pfam" id="PF00535">
    <property type="entry name" value="Glycos_transf_2"/>
    <property type="match status" value="1"/>
</dbReference>
<evidence type="ECO:0000256" key="11">
    <source>
        <dbReference type="ARBA" id="ARBA00022989"/>
    </source>
</evidence>
<evidence type="ECO:0000256" key="14">
    <source>
        <dbReference type="ARBA" id="ARBA00023157"/>
    </source>
</evidence>
<evidence type="ECO:0000256" key="12">
    <source>
        <dbReference type="ARBA" id="ARBA00023034"/>
    </source>
</evidence>
<evidence type="ECO:0000259" key="18">
    <source>
        <dbReference type="SMART" id="SM00458"/>
    </source>
</evidence>
<comment type="similarity">
    <text evidence="4 16">Belongs to the glycosyltransferase 2 family. GalNAc-T subfamily.</text>
</comment>
<dbReference type="InterPro" id="IPR000772">
    <property type="entry name" value="Ricin_B_lectin"/>
</dbReference>
<keyword evidence="7 16" id="KW-0808">Transferase</keyword>
<protein>
    <recommendedName>
        <fullName evidence="5 16">Polypeptide N-acetylgalactosaminyltransferase</fullName>
        <ecNumber evidence="16">2.4.1.-</ecNumber>
    </recommendedName>
    <alternativeName>
        <fullName evidence="16">Protein-UDP acetylgalactosaminyltransferase</fullName>
    </alternativeName>
</protein>
<evidence type="ECO:0000256" key="7">
    <source>
        <dbReference type="ARBA" id="ARBA00022679"/>
    </source>
</evidence>
<dbReference type="PANTHER" id="PTHR11675:SF36">
    <property type="entry name" value="POLYPEPTIDE N-ACETYLGALACTOSAMINYLTRANSFERASE 15"/>
    <property type="match status" value="1"/>
</dbReference>
<comment type="caution">
    <text evidence="19">The sequence shown here is derived from an EMBL/GenBank/DDBJ whole genome shotgun (WGS) entry which is preliminary data.</text>
</comment>
<organism evidence="19 20">
    <name type="scientific">Pleuronectes platessa</name>
    <name type="common">European plaice</name>
    <dbReference type="NCBI Taxonomy" id="8262"/>
    <lineage>
        <taxon>Eukaryota</taxon>
        <taxon>Metazoa</taxon>
        <taxon>Chordata</taxon>
        <taxon>Craniata</taxon>
        <taxon>Vertebrata</taxon>
        <taxon>Euteleostomi</taxon>
        <taxon>Actinopterygii</taxon>
        <taxon>Neopterygii</taxon>
        <taxon>Teleostei</taxon>
        <taxon>Neoteleostei</taxon>
        <taxon>Acanthomorphata</taxon>
        <taxon>Carangaria</taxon>
        <taxon>Pleuronectiformes</taxon>
        <taxon>Pleuronectoidei</taxon>
        <taxon>Pleuronectidae</taxon>
        <taxon>Pleuronectes</taxon>
    </lineage>
</organism>
<gene>
    <name evidence="19" type="ORF">PLEPLA_LOCUS46242</name>
</gene>
<evidence type="ECO:0000256" key="4">
    <source>
        <dbReference type="ARBA" id="ARBA00005680"/>
    </source>
</evidence>
<dbReference type="SUPFAM" id="SSF50370">
    <property type="entry name" value="Ricin B-like lectins"/>
    <property type="match status" value="1"/>
</dbReference>
<keyword evidence="11 16" id="KW-1133">Transmembrane helix</keyword>
<feature type="region of interest" description="Disordered" evidence="17">
    <location>
        <begin position="146"/>
        <end position="169"/>
    </location>
</feature>
<dbReference type="EC" id="2.4.1.-" evidence="16"/>
<evidence type="ECO:0000313" key="20">
    <source>
        <dbReference type="Proteomes" id="UP001153269"/>
    </source>
</evidence>
<dbReference type="Pfam" id="PF02709">
    <property type="entry name" value="Glyco_transf_7C"/>
    <property type="match status" value="1"/>
</dbReference>